<gene>
    <name evidence="3" type="ORF">OHV25_19960</name>
</gene>
<evidence type="ECO:0000313" key="3">
    <source>
        <dbReference type="EMBL" id="WTU41692.1"/>
    </source>
</evidence>
<dbReference type="InterPro" id="IPR007410">
    <property type="entry name" value="LpqE-like"/>
</dbReference>
<dbReference type="AlphaFoldDB" id="A0AAU2H046"/>
<organism evidence="3">
    <name type="scientific">Streptomyces sp. NBC_00060</name>
    <dbReference type="NCBI Taxonomy" id="2975636"/>
    <lineage>
        <taxon>Bacteria</taxon>
        <taxon>Bacillati</taxon>
        <taxon>Actinomycetota</taxon>
        <taxon>Actinomycetes</taxon>
        <taxon>Kitasatosporales</taxon>
        <taxon>Streptomycetaceae</taxon>
        <taxon>Streptomyces</taxon>
    </lineage>
</organism>
<evidence type="ECO:0000256" key="1">
    <source>
        <dbReference type="SAM" id="MobiDB-lite"/>
    </source>
</evidence>
<dbReference type="PROSITE" id="PS51257">
    <property type="entry name" value="PROKAR_LIPOPROTEIN"/>
    <property type="match status" value="1"/>
</dbReference>
<dbReference type="SUPFAM" id="SSF110087">
    <property type="entry name" value="DR1885-like metal-binding protein"/>
    <property type="match status" value="1"/>
</dbReference>
<sequence length="226" mass="21959">MSRSLRRGALAASAIAFSLASLAACSAGNDAQTLEVKPDNAAVKVGDIKIQNATVLTQPKADAAGPAVITATVFNNGDKPQTLDAVKLAASGATVKLSPGKGQSGLTVPAHGSLILGGKDNASAVVENGKEAAKNGDAQPVTFQLSKTGDVTLRAFVVPSTSYFEGYGPSAAPKPPVAPGEPGASTSPGASTAPGAPASGKPSGKPSHTPAKGGKPSGTASTGAGH</sequence>
<dbReference type="EMBL" id="CP108253">
    <property type="protein sequence ID" value="WTU41692.1"/>
    <property type="molecule type" value="Genomic_DNA"/>
</dbReference>
<feature type="region of interest" description="Disordered" evidence="1">
    <location>
        <begin position="171"/>
        <end position="226"/>
    </location>
</feature>
<evidence type="ECO:0000256" key="2">
    <source>
        <dbReference type="SAM" id="SignalP"/>
    </source>
</evidence>
<name>A0AAU2H046_9ACTN</name>
<keyword evidence="2" id="KW-0732">Signal</keyword>
<proteinExistence type="predicted"/>
<protein>
    <submittedName>
        <fullName evidence="3">DUF461 domain-containing protein</fullName>
    </submittedName>
</protein>
<accession>A0AAU2H046</accession>
<dbReference type="Pfam" id="PF04314">
    <property type="entry name" value="PCuAC"/>
    <property type="match status" value="1"/>
</dbReference>
<reference evidence="3" key="1">
    <citation type="submission" date="2022-10" db="EMBL/GenBank/DDBJ databases">
        <title>The complete genomes of actinobacterial strains from the NBC collection.</title>
        <authorList>
            <person name="Joergensen T.S."/>
            <person name="Alvarez Arevalo M."/>
            <person name="Sterndorff E.B."/>
            <person name="Faurdal D."/>
            <person name="Vuksanovic O."/>
            <person name="Mourched A.-S."/>
            <person name="Charusanti P."/>
            <person name="Shaw S."/>
            <person name="Blin K."/>
            <person name="Weber T."/>
        </authorList>
    </citation>
    <scope>NUCLEOTIDE SEQUENCE</scope>
    <source>
        <strain evidence="3">NBC_00060</strain>
    </source>
</reference>
<feature type="signal peptide" evidence="2">
    <location>
        <begin position="1"/>
        <end position="23"/>
    </location>
</feature>
<dbReference type="InterPro" id="IPR036182">
    <property type="entry name" value="PCuAC_sf"/>
</dbReference>
<feature type="compositionally biased region" description="Low complexity" evidence="1">
    <location>
        <begin position="182"/>
        <end position="207"/>
    </location>
</feature>
<feature type="chain" id="PRO_5043872086" evidence="2">
    <location>
        <begin position="24"/>
        <end position="226"/>
    </location>
</feature>